<feature type="compositionally biased region" description="Polar residues" evidence="5">
    <location>
        <begin position="178"/>
        <end position="189"/>
    </location>
</feature>
<feature type="chain" id="PRO_5017004643" evidence="6">
    <location>
        <begin position="19"/>
        <end position="206"/>
    </location>
</feature>
<dbReference type="Gene3D" id="3.90.1720.10">
    <property type="entry name" value="endopeptidase domain like (from Nostoc punctiforme)"/>
    <property type="match status" value="1"/>
</dbReference>
<accession>A0A380MYU4</accession>
<evidence type="ECO:0000256" key="5">
    <source>
        <dbReference type="SAM" id="MobiDB-lite"/>
    </source>
</evidence>
<feature type="signal peptide" evidence="6">
    <location>
        <begin position="1"/>
        <end position="18"/>
    </location>
</feature>
<dbReference type="EC" id="3.4.-.-" evidence="8"/>
<name>A0A380MYU4_9GAMM</name>
<dbReference type="PANTHER" id="PTHR47053:SF1">
    <property type="entry name" value="MUREIN DD-ENDOPEPTIDASE MEPH-RELATED"/>
    <property type="match status" value="1"/>
</dbReference>
<keyword evidence="4" id="KW-0788">Thiol protease</keyword>
<proteinExistence type="inferred from homology"/>
<feature type="region of interest" description="Disordered" evidence="5">
    <location>
        <begin position="178"/>
        <end position="206"/>
    </location>
</feature>
<evidence type="ECO:0000313" key="8">
    <source>
        <dbReference type="EMBL" id="SUO97206.1"/>
    </source>
</evidence>
<dbReference type="SUPFAM" id="SSF54001">
    <property type="entry name" value="Cysteine proteinases"/>
    <property type="match status" value="1"/>
</dbReference>
<dbReference type="OrthoDB" id="9807055at2"/>
<dbReference type="InterPro" id="IPR038765">
    <property type="entry name" value="Papain-like_cys_pep_sf"/>
</dbReference>
<organism evidence="8 9">
    <name type="scientific">Suttonella ornithocola</name>
    <dbReference type="NCBI Taxonomy" id="279832"/>
    <lineage>
        <taxon>Bacteria</taxon>
        <taxon>Pseudomonadati</taxon>
        <taxon>Pseudomonadota</taxon>
        <taxon>Gammaproteobacteria</taxon>
        <taxon>Cardiobacteriales</taxon>
        <taxon>Cardiobacteriaceae</taxon>
        <taxon>Suttonella</taxon>
    </lineage>
</organism>
<reference evidence="8 9" key="1">
    <citation type="submission" date="2018-06" db="EMBL/GenBank/DDBJ databases">
        <authorList>
            <consortium name="Pathogen Informatics"/>
            <person name="Doyle S."/>
        </authorList>
    </citation>
    <scope>NUCLEOTIDE SEQUENCE [LARGE SCALE GENOMIC DNA]</scope>
    <source>
        <strain evidence="8 9">NCTC13337</strain>
    </source>
</reference>
<evidence type="ECO:0000256" key="6">
    <source>
        <dbReference type="SAM" id="SignalP"/>
    </source>
</evidence>
<keyword evidence="2" id="KW-0645">Protease</keyword>
<dbReference type="GO" id="GO:0006508">
    <property type="term" value="P:proteolysis"/>
    <property type="evidence" value="ECO:0007669"/>
    <property type="project" value="UniProtKB-KW"/>
</dbReference>
<keyword evidence="6" id="KW-0732">Signal</keyword>
<dbReference type="RefSeq" id="WP_072576692.1">
    <property type="nucleotide sequence ID" value="NZ_LWHB01000091.1"/>
</dbReference>
<keyword evidence="3 8" id="KW-0378">Hydrolase</keyword>
<keyword evidence="9" id="KW-1185">Reference proteome</keyword>
<dbReference type="PROSITE" id="PS51935">
    <property type="entry name" value="NLPC_P60"/>
    <property type="match status" value="1"/>
</dbReference>
<gene>
    <name evidence="8" type="primary">ykfC</name>
    <name evidence="8" type="ORF">NCTC13337_02261</name>
</gene>
<dbReference type="InterPro" id="IPR051202">
    <property type="entry name" value="Peptidase_C40"/>
</dbReference>
<comment type="similarity">
    <text evidence="1">Belongs to the peptidase C40 family.</text>
</comment>
<evidence type="ECO:0000256" key="3">
    <source>
        <dbReference type="ARBA" id="ARBA00022801"/>
    </source>
</evidence>
<dbReference type="Proteomes" id="UP000254601">
    <property type="component" value="Unassembled WGS sequence"/>
</dbReference>
<evidence type="ECO:0000256" key="1">
    <source>
        <dbReference type="ARBA" id="ARBA00007074"/>
    </source>
</evidence>
<sequence>MLKPILFILSFVALNSTATPLSALQFKSNRQQSSVNKQKVENTSKSKLTIRQSLIATGKNLIGTPYRWGGTTPKGFDCSGFVHYLYQQKGYQLPRSSQEQFKALTPIENPQPGDLVFFRRGGKITHVGLYIGDGKMLHSPQTGEHVRIESIQKPNWQKRYAGARRVLPLNTSYTTKQYAKNTIRSSTTETSKKTLPKNENGKFTVK</sequence>
<dbReference type="GO" id="GO:0008234">
    <property type="term" value="F:cysteine-type peptidase activity"/>
    <property type="evidence" value="ECO:0007669"/>
    <property type="project" value="UniProtKB-KW"/>
</dbReference>
<dbReference type="AlphaFoldDB" id="A0A380MYU4"/>
<dbReference type="InterPro" id="IPR000064">
    <property type="entry name" value="NLP_P60_dom"/>
</dbReference>
<evidence type="ECO:0000256" key="4">
    <source>
        <dbReference type="ARBA" id="ARBA00022807"/>
    </source>
</evidence>
<feature type="domain" description="NlpC/P60" evidence="7">
    <location>
        <begin position="48"/>
        <end position="167"/>
    </location>
</feature>
<evidence type="ECO:0000313" key="9">
    <source>
        <dbReference type="Proteomes" id="UP000254601"/>
    </source>
</evidence>
<evidence type="ECO:0000259" key="7">
    <source>
        <dbReference type="PROSITE" id="PS51935"/>
    </source>
</evidence>
<dbReference type="PANTHER" id="PTHR47053">
    <property type="entry name" value="MUREIN DD-ENDOPEPTIDASE MEPH-RELATED"/>
    <property type="match status" value="1"/>
</dbReference>
<dbReference type="EMBL" id="UHIC01000001">
    <property type="protein sequence ID" value="SUO97206.1"/>
    <property type="molecule type" value="Genomic_DNA"/>
</dbReference>
<protein>
    <submittedName>
        <fullName evidence="8">Gamma-D-glutamyl-L-lysine endopeptidase</fullName>
        <ecNumber evidence="8">3.4.-.-</ecNumber>
    </submittedName>
</protein>
<evidence type="ECO:0000256" key="2">
    <source>
        <dbReference type="ARBA" id="ARBA00022670"/>
    </source>
</evidence>
<dbReference type="Pfam" id="PF00877">
    <property type="entry name" value="NLPC_P60"/>
    <property type="match status" value="1"/>
</dbReference>